<proteinExistence type="predicted"/>
<feature type="region of interest" description="Disordered" evidence="1">
    <location>
        <begin position="69"/>
        <end position="88"/>
    </location>
</feature>
<reference evidence="3" key="3">
    <citation type="submission" date="2024-02" db="EMBL/GenBank/DDBJ databases">
        <title>Comparative genomics of Cryptococcus and Kwoniella reveals pathogenesis evolution and contrasting modes of karyotype evolution via chromosome fusion or intercentromeric recombination.</title>
        <authorList>
            <person name="Coelho M.A."/>
            <person name="David-Palma M."/>
            <person name="Shea T."/>
            <person name="Bowers K."/>
            <person name="McGinley-Smith S."/>
            <person name="Mohammad A.W."/>
            <person name="Gnirke A."/>
            <person name="Yurkov A.M."/>
            <person name="Nowrousian M."/>
            <person name="Sun S."/>
            <person name="Cuomo C.A."/>
            <person name="Heitman J."/>
        </authorList>
    </citation>
    <scope>NUCLEOTIDE SEQUENCE</scope>
    <source>
        <strain evidence="3">CBS 10117</strain>
    </source>
</reference>
<keyword evidence="4" id="KW-1185">Reference proteome</keyword>
<evidence type="ECO:0000313" key="3">
    <source>
        <dbReference type="EMBL" id="WWC65067.1"/>
    </source>
</evidence>
<sequence>MSASRSAHDHEYDFLEEEKRLLDLQRGLSDDSKKWASLRKSTRALEDRSRVTRRIAFDLQDTAIADTSASTMVPPDSAKGLSTLSTGNASDSVSNMDIDLHTDINMSLGLDDLDPGLDTDFDFGLLGKSITTAADSADGHDMLSLRVDIPSNDHLVPSLDAQLDTQQTQMDWLVQIVSKGDQQIRNLEERLALQGGSS</sequence>
<gene>
    <name evidence="2" type="ORF">I303_07690</name>
    <name evidence="3" type="ORF">I303_107681</name>
</gene>
<reference evidence="3" key="2">
    <citation type="submission" date="2013-07" db="EMBL/GenBank/DDBJ databases">
        <authorList>
            <consortium name="The Broad Institute Genome Sequencing Platform"/>
            <person name="Cuomo C."/>
            <person name="Litvintseva A."/>
            <person name="Chen Y."/>
            <person name="Heitman J."/>
            <person name="Sun S."/>
            <person name="Springer D."/>
            <person name="Dromer F."/>
            <person name="Young S.K."/>
            <person name="Zeng Q."/>
            <person name="Gargeya S."/>
            <person name="Fitzgerald M."/>
            <person name="Abouelleil A."/>
            <person name="Alvarado L."/>
            <person name="Berlin A.M."/>
            <person name="Chapman S.B."/>
            <person name="Dewar J."/>
            <person name="Goldberg J."/>
            <person name="Griggs A."/>
            <person name="Gujja S."/>
            <person name="Hansen M."/>
            <person name="Howarth C."/>
            <person name="Imamovic A."/>
            <person name="Larimer J."/>
            <person name="McCowan C."/>
            <person name="Murphy C."/>
            <person name="Pearson M."/>
            <person name="Priest M."/>
            <person name="Roberts A."/>
            <person name="Saif S."/>
            <person name="Shea T."/>
            <person name="Sykes S."/>
            <person name="Wortman J."/>
            <person name="Nusbaum C."/>
            <person name="Birren B."/>
        </authorList>
    </citation>
    <scope>NUCLEOTIDE SEQUENCE</scope>
    <source>
        <strain evidence="3">CBS 10117</strain>
    </source>
</reference>
<dbReference type="AlphaFoldDB" id="A0A1A5ZVE2"/>
<dbReference type="EMBL" id="CP144539">
    <property type="protein sequence ID" value="WWC65067.1"/>
    <property type="molecule type" value="Genomic_DNA"/>
</dbReference>
<name>A0A1A5ZVE2_9TREE</name>
<accession>A0A1A5ZVE2</accession>
<evidence type="ECO:0000313" key="4">
    <source>
        <dbReference type="Proteomes" id="UP000078595"/>
    </source>
</evidence>
<dbReference type="RefSeq" id="XP_018259622.1">
    <property type="nucleotide sequence ID" value="XM_018410954.1"/>
</dbReference>
<reference evidence="2" key="1">
    <citation type="submission" date="2013-07" db="EMBL/GenBank/DDBJ databases">
        <title>The Genome Sequence of Cryptococcus dejecticola CBS10117.</title>
        <authorList>
            <consortium name="The Broad Institute Genome Sequencing Platform"/>
            <person name="Cuomo C."/>
            <person name="Litvintseva A."/>
            <person name="Chen Y."/>
            <person name="Heitman J."/>
            <person name="Sun S."/>
            <person name="Springer D."/>
            <person name="Dromer F."/>
            <person name="Young S.K."/>
            <person name="Zeng Q."/>
            <person name="Gargeya S."/>
            <person name="Fitzgerald M."/>
            <person name="Abouelleil A."/>
            <person name="Alvarado L."/>
            <person name="Berlin A.M."/>
            <person name="Chapman S.B."/>
            <person name="Dewar J."/>
            <person name="Goldberg J."/>
            <person name="Griggs A."/>
            <person name="Gujja S."/>
            <person name="Hansen M."/>
            <person name="Howarth C."/>
            <person name="Imamovic A."/>
            <person name="Larimer J."/>
            <person name="McCowan C."/>
            <person name="Murphy C."/>
            <person name="Pearson M."/>
            <person name="Priest M."/>
            <person name="Roberts A."/>
            <person name="Saif S."/>
            <person name="Shea T."/>
            <person name="Sykes S."/>
            <person name="Wortman J."/>
            <person name="Nusbaum C."/>
            <person name="Birren B."/>
        </authorList>
    </citation>
    <scope>NUCLEOTIDE SEQUENCE [LARGE SCALE GENOMIC DNA]</scope>
    <source>
        <strain evidence="2">CBS 10117</strain>
    </source>
</reference>
<dbReference type="EMBL" id="KI894036">
    <property type="protein sequence ID" value="OBR81780.1"/>
    <property type="molecule type" value="Genomic_DNA"/>
</dbReference>
<organism evidence="2">
    <name type="scientific">Kwoniella dejecticola CBS 10117</name>
    <dbReference type="NCBI Taxonomy" id="1296121"/>
    <lineage>
        <taxon>Eukaryota</taxon>
        <taxon>Fungi</taxon>
        <taxon>Dikarya</taxon>
        <taxon>Basidiomycota</taxon>
        <taxon>Agaricomycotina</taxon>
        <taxon>Tremellomycetes</taxon>
        <taxon>Tremellales</taxon>
        <taxon>Cryptococcaceae</taxon>
        <taxon>Kwoniella</taxon>
    </lineage>
</organism>
<evidence type="ECO:0000313" key="2">
    <source>
        <dbReference type="EMBL" id="OBR81780.1"/>
    </source>
</evidence>
<dbReference type="Proteomes" id="UP000078595">
    <property type="component" value="Chromosome 10"/>
</dbReference>
<dbReference type="GeneID" id="28971389"/>
<dbReference type="KEGG" id="kdj:28971389"/>
<dbReference type="VEuPathDB" id="FungiDB:I303_07690"/>
<evidence type="ECO:0000256" key="1">
    <source>
        <dbReference type="SAM" id="MobiDB-lite"/>
    </source>
</evidence>
<protein>
    <submittedName>
        <fullName evidence="2">Uncharacterized protein</fullName>
    </submittedName>
</protein>